<keyword evidence="3" id="KW-1185">Reference proteome</keyword>
<dbReference type="EMBL" id="PVZC01000004">
    <property type="protein sequence ID" value="PRX98578.1"/>
    <property type="molecule type" value="Genomic_DNA"/>
</dbReference>
<name>A0A2T0Q450_9ACTN</name>
<reference evidence="2 3" key="1">
    <citation type="submission" date="2018-03" db="EMBL/GenBank/DDBJ databases">
        <title>Genomic Encyclopedia of Archaeal and Bacterial Type Strains, Phase II (KMG-II): from individual species to whole genera.</title>
        <authorList>
            <person name="Goeker M."/>
        </authorList>
    </citation>
    <scope>NUCLEOTIDE SEQUENCE [LARGE SCALE GENOMIC DNA]</scope>
    <source>
        <strain evidence="2 3">DSM 45601</strain>
    </source>
</reference>
<proteinExistence type="predicted"/>
<dbReference type="AlphaFoldDB" id="A0A2T0Q450"/>
<dbReference type="OrthoDB" id="3481760at2"/>
<keyword evidence="1" id="KW-1133">Transmembrane helix</keyword>
<evidence type="ECO:0000313" key="2">
    <source>
        <dbReference type="EMBL" id="PRX98578.1"/>
    </source>
</evidence>
<keyword evidence="1" id="KW-0472">Membrane</keyword>
<evidence type="ECO:0000256" key="1">
    <source>
        <dbReference type="SAM" id="Phobius"/>
    </source>
</evidence>
<evidence type="ECO:0000313" key="3">
    <source>
        <dbReference type="Proteomes" id="UP000237846"/>
    </source>
</evidence>
<dbReference type="RefSeq" id="WP_106245833.1">
    <property type="nucleotide sequence ID" value="NZ_PVZC01000004.1"/>
</dbReference>
<comment type="caution">
    <text evidence="2">The sequence shown here is derived from an EMBL/GenBank/DDBJ whole genome shotgun (WGS) entry which is preliminary data.</text>
</comment>
<feature type="transmembrane region" description="Helical" evidence="1">
    <location>
        <begin position="12"/>
        <end position="36"/>
    </location>
</feature>
<gene>
    <name evidence="2" type="ORF">CLV72_104156</name>
</gene>
<feature type="transmembrane region" description="Helical" evidence="1">
    <location>
        <begin position="73"/>
        <end position="94"/>
    </location>
</feature>
<accession>A0A2T0Q450</accession>
<sequence length="96" mass="10228">MAVRTRTLGGSVGGIVGSVLALIGAIIVLGILLVLIGVNEGNVIVSVILDIGRFFATPFHDLFPQDERAMDYLVNWGIAALVYFGLAGLVARFARW</sequence>
<dbReference type="Proteomes" id="UP000237846">
    <property type="component" value="Unassembled WGS sequence"/>
</dbReference>
<organism evidence="2 3">
    <name type="scientific">Allonocardiopsis opalescens</name>
    <dbReference type="NCBI Taxonomy" id="1144618"/>
    <lineage>
        <taxon>Bacteria</taxon>
        <taxon>Bacillati</taxon>
        <taxon>Actinomycetota</taxon>
        <taxon>Actinomycetes</taxon>
        <taxon>Streptosporangiales</taxon>
        <taxon>Allonocardiopsis</taxon>
    </lineage>
</organism>
<keyword evidence="1" id="KW-0812">Transmembrane</keyword>
<protein>
    <submittedName>
        <fullName evidence="2">Uncharacterized protein</fullName>
    </submittedName>
</protein>